<evidence type="ECO:0000313" key="6">
    <source>
        <dbReference type="EMBL" id="QBH83878.1"/>
    </source>
</evidence>
<feature type="compositionally biased region" description="Low complexity" evidence="1">
    <location>
        <begin position="77"/>
        <end position="88"/>
    </location>
</feature>
<dbReference type="EMBL" id="MH790576">
    <property type="protein sequence ID" value="QBH77785.1"/>
    <property type="molecule type" value="Genomic_DNA"/>
</dbReference>
<evidence type="ECO:0000313" key="7">
    <source>
        <dbReference type="EMBL" id="QBH86211.1"/>
    </source>
</evidence>
<reference evidence="3" key="1">
    <citation type="submission" date="2018-08" db="EMBL/GenBank/DDBJ databases">
        <title>HSV2 whole genome sequences from clinical isolates.</title>
        <authorList>
            <person name="Roychoudhury P."/>
            <person name="Greninger A.L."/>
            <person name="Jerome K.R."/>
            <person name="Johnston C."/>
            <person name="Wald A."/>
            <person name="Xie H."/>
        </authorList>
    </citation>
    <scope>NUCLEOTIDE SEQUENCE</scope>
    <source>
        <strain evidence="3">1997-3671</strain>
        <strain evidence="4">2002-14972</strain>
        <strain evidence="2">2006-15840CAM</strain>
        <strain evidence="5">2006-18003CAM</strain>
        <strain evidence="7">2014-8176</strain>
        <strain evidence="6">2018-3111</strain>
    </source>
</reference>
<organism evidence="3">
    <name type="scientific">Human herpesvirus 2</name>
    <name type="common">HHV-2</name>
    <name type="synonym">Human herpes simplex virus 2</name>
    <dbReference type="NCBI Taxonomy" id="10310"/>
    <lineage>
        <taxon>Viruses</taxon>
        <taxon>Duplodnaviria</taxon>
        <taxon>Heunggongvirae</taxon>
        <taxon>Peploviricota</taxon>
        <taxon>Herviviricetes</taxon>
        <taxon>Herpesvirales</taxon>
        <taxon>Orthoherpesviridae</taxon>
        <taxon>Alphaherpesvirinae</taxon>
        <taxon>Simplexvirus</taxon>
        <taxon>Simplexvirus humanalpha2</taxon>
    </lineage>
</organism>
<protein>
    <submittedName>
        <fullName evidence="3">Uncharacterized protein</fullName>
    </submittedName>
</protein>
<evidence type="ECO:0000313" key="2">
    <source>
        <dbReference type="EMBL" id="QBH77785.1"/>
    </source>
</evidence>
<name>A0A481TAJ6_HHV2</name>
<dbReference type="EMBL" id="MH790585">
    <property type="protein sequence ID" value="QBH78614.1"/>
    <property type="molecule type" value="Genomic_DNA"/>
</dbReference>
<dbReference type="EMBL" id="MH790671">
    <property type="protein sequence ID" value="QBH86211.1"/>
    <property type="molecule type" value="Genomic_DNA"/>
</dbReference>
<dbReference type="EMBL" id="MH790580">
    <property type="protein sequence ID" value="QBH78118.1"/>
    <property type="molecule type" value="Genomic_DNA"/>
</dbReference>
<evidence type="ECO:0000313" key="5">
    <source>
        <dbReference type="EMBL" id="QBH79296.1"/>
    </source>
</evidence>
<organismHost>
    <name type="scientific">Homo sapiens</name>
    <name type="common">Human</name>
    <dbReference type="NCBI Taxonomy" id="9606"/>
</organismHost>
<proteinExistence type="predicted"/>
<sequence length="88" mass="9534">MTRGAWRTVGGARCRPSQHAVHIPAAPAEHTQLWAAIRRPLESPLEPCAQTLPNPGPPVRRDPVAGHSRPPHPTHPTPTRGRSVNGRV</sequence>
<evidence type="ECO:0000256" key="1">
    <source>
        <dbReference type="SAM" id="MobiDB-lite"/>
    </source>
</evidence>
<feature type="region of interest" description="Disordered" evidence="1">
    <location>
        <begin position="45"/>
        <end position="88"/>
    </location>
</feature>
<evidence type="ECO:0000313" key="3">
    <source>
        <dbReference type="EMBL" id="QBH78118.1"/>
    </source>
</evidence>
<evidence type="ECO:0000313" key="4">
    <source>
        <dbReference type="EMBL" id="QBH78614.1"/>
    </source>
</evidence>
<dbReference type="EMBL" id="MH790593">
    <property type="protein sequence ID" value="QBH79296.1"/>
    <property type="molecule type" value="Genomic_DNA"/>
</dbReference>
<accession>A0A481TAJ6</accession>
<dbReference type="EMBL" id="MH790645">
    <property type="protein sequence ID" value="QBH83878.1"/>
    <property type="molecule type" value="Genomic_DNA"/>
</dbReference>